<dbReference type="CDD" id="cd04433">
    <property type="entry name" value="AFD_class_I"/>
    <property type="match status" value="1"/>
</dbReference>
<name>A0A8J9X2B3_PHATR</name>
<dbReference type="Proteomes" id="UP000836788">
    <property type="component" value="Chromosome 13"/>
</dbReference>
<dbReference type="PANTHER" id="PTHR43201:SF32">
    <property type="entry name" value="2-SUCCINYLBENZOATE--COA LIGASE, CHLOROPLASTIC_PEROXISOMAL"/>
    <property type="match status" value="1"/>
</dbReference>
<dbReference type="InterPro" id="IPR045851">
    <property type="entry name" value="AMP-bd_C_sf"/>
</dbReference>
<sequence>MELSKILLQRRGADLDDNPYAVHQIQHSCRTISYKHAKEYLVQHQEWLKTSIFDSFEERITHASPDSTIVIAYLSNNSPDLFLSVISATSSCVRALPALINTRWTVAEVGQALQSTNSNDMTLLLYGPEFRETAEEASRIIAHFVVSLPIPSLVRLGPIIVPESDRRRSATTNDYDLNACILELSRLPLSHDDALIVFTSGTTSGPKGVRLSHRALVMQALAKLQPPCRYSSKTAMLATTVPFFHVGGLSSILAVWLAGGTLIFPGAPGMSSKFDPSRLLDSLSHALPSNTLVMVPAMIFAVQKEMQPGETFPYVDLILIGGQSASNTTIDFLTETYPNARVVQTYACTEAASSMTFFDVTAERSCLVQSLPLAGDCVGVTPRHVRISIFDATKQPSLEAVEESYTPGIIGTAGAHVMNGYWRRGGLNPVRRFEEWYLTNDLGFWDEENRLYFCGRANDVIRTGGETVLASEVERILAMHPSVVECAVFALPDERFGEAVCCALVCSGSCPCVSEVRKFCAKEGTLAGYKRPRRLFEVEELPRNSSGKILKFLLQERFKDAGRLRSKL</sequence>
<dbReference type="Pfam" id="PF00501">
    <property type="entry name" value="AMP-binding"/>
    <property type="match status" value="1"/>
</dbReference>
<dbReference type="InterPro" id="IPR020845">
    <property type="entry name" value="AMP-binding_CS"/>
</dbReference>
<dbReference type="Gene3D" id="3.40.50.12780">
    <property type="entry name" value="N-terminal domain of ligase-like"/>
    <property type="match status" value="1"/>
</dbReference>
<dbReference type="PROSITE" id="PS00455">
    <property type="entry name" value="AMP_BINDING"/>
    <property type="match status" value="1"/>
</dbReference>
<proteinExistence type="predicted"/>
<evidence type="ECO:0000259" key="1">
    <source>
        <dbReference type="Pfam" id="PF00501"/>
    </source>
</evidence>
<dbReference type="GO" id="GO:0031956">
    <property type="term" value="F:medium-chain fatty acid-CoA ligase activity"/>
    <property type="evidence" value="ECO:0007669"/>
    <property type="project" value="TreeGrafter"/>
</dbReference>
<dbReference type="InterPro" id="IPR025110">
    <property type="entry name" value="AMP-bd_C"/>
</dbReference>
<dbReference type="Gene3D" id="3.30.300.30">
    <property type="match status" value="1"/>
</dbReference>
<accession>A0A8J9X2B3</accession>
<reference evidence="3" key="1">
    <citation type="submission" date="2022-02" db="EMBL/GenBank/DDBJ databases">
        <authorList>
            <person name="Giguere J D."/>
        </authorList>
    </citation>
    <scope>NUCLEOTIDE SEQUENCE</scope>
    <source>
        <strain evidence="3">CCAP 1055/1</strain>
    </source>
</reference>
<dbReference type="GO" id="GO:0006631">
    <property type="term" value="P:fatty acid metabolic process"/>
    <property type="evidence" value="ECO:0007669"/>
    <property type="project" value="TreeGrafter"/>
</dbReference>
<dbReference type="SUPFAM" id="SSF56801">
    <property type="entry name" value="Acetyl-CoA synthetase-like"/>
    <property type="match status" value="1"/>
</dbReference>
<dbReference type="InterPro" id="IPR000873">
    <property type="entry name" value="AMP-dep_synth/lig_dom"/>
</dbReference>
<dbReference type="InterPro" id="IPR042099">
    <property type="entry name" value="ANL_N_sf"/>
</dbReference>
<feature type="domain" description="AMP-dependent synthetase/ligase" evidence="1">
    <location>
        <begin position="71"/>
        <end position="422"/>
    </location>
</feature>
<organism evidence="3">
    <name type="scientific">Phaeodactylum tricornutum</name>
    <name type="common">Diatom</name>
    <dbReference type="NCBI Taxonomy" id="2850"/>
    <lineage>
        <taxon>Eukaryota</taxon>
        <taxon>Sar</taxon>
        <taxon>Stramenopiles</taxon>
        <taxon>Ochrophyta</taxon>
        <taxon>Bacillariophyta</taxon>
        <taxon>Bacillariophyceae</taxon>
        <taxon>Bacillariophycidae</taxon>
        <taxon>Naviculales</taxon>
        <taxon>Phaeodactylaceae</taxon>
        <taxon>Phaeodactylum</taxon>
    </lineage>
</organism>
<feature type="domain" description="AMP-binding enzyme C-terminal" evidence="2">
    <location>
        <begin position="472"/>
        <end position="548"/>
    </location>
</feature>
<protein>
    <submittedName>
        <fullName evidence="3">Uncharacterized protein</fullName>
    </submittedName>
</protein>
<dbReference type="PANTHER" id="PTHR43201">
    <property type="entry name" value="ACYL-COA SYNTHETASE"/>
    <property type="match status" value="1"/>
</dbReference>
<dbReference type="EMBL" id="OU594954">
    <property type="protein sequence ID" value="CAG9280400.1"/>
    <property type="molecule type" value="Genomic_DNA"/>
</dbReference>
<gene>
    <name evidence="3" type="ORF">PTTT1_LOCUS13179</name>
</gene>
<evidence type="ECO:0000259" key="2">
    <source>
        <dbReference type="Pfam" id="PF13193"/>
    </source>
</evidence>
<dbReference type="Pfam" id="PF13193">
    <property type="entry name" value="AMP-binding_C"/>
    <property type="match status" value="1"/>
</dbReference>
<dbReference type="AlphaFoldDB" id="A0A8J9X2B3"/>
<evidence type="ECO:0000313" key="3">
    <source>
        <dbReference type="EMBL" id="CAG9280400.1"/>
    </source>
</evidence>